<keyword evidence="2 3" id="KW-0067">ATP-binding</keyword>
<gene>
    <name evidence="7" type="ORF">LPMP_205520</name>
</gene>
<dbReference type="GO" id="GO:0005737">
    <property type="term" value="C:cytoplasm"/>
    <property type="evidence" value="ECO:0007669"/>
    <property type="project" value="TreeGrafter"/>
</dbReference>
<proteinExistence type="inferred from homology"/>
<dbReference type="RefSeq" id="XP_010698750.1">
    <property type="nucleotide sequence ID" value="XM_010700448.1"/>
</dbReference>
<organism evidence="7 8">
    <name type="scientific">Leishmania panamensis</name>
    <dbReference type="NCBI Taxonomy" id="5679"/>
    <lineage>
        <taxon>Eukaryota</taxon>
        <taxon>Discoba</taxon>
        <taxon>Euglenozoa</taxon>
        <taxon>Kinetoplastea</taxon>
        <taxon>Metakinetoplastina</taxon>
        <taxon>Trypanosomatida</taxon>
        <taxon>Trypanosomatidae</taxon>
        <taxon>Leishmaniinae</taxon>
        <taxon>Leishmania</taxon>
        <taxon>Leishmania guyanensis species complex</taxon>
    </lineage>
</organism>
<dbReference type="PROSITE" id="PS50011">
    <property type="entry name" value="PROTEIN_KINASE_DOM"/>
    <property type="match status" value="1"/>
</dbReference>
<keyword evidence="4" id="KW-0418">Kinase</keyword>
<feature type="region of interest" description="Disordered" evidence="5">
    <location>
        <begin position="1"/>
        <end position="26"/>
    </location>
</feature>
<evidence type="ECO:0000256" key="3">
    <source>
        <dbReference type="PROSITE-ProRule" id="PRU10141"/>
    </source>
</evidence>
<dbReference type="GO" id="GO:0004674">
    <property type="term" value="F:protein serine/threonine kinase activity"/>
    <property type="evidence" value="ECO:0007669"/>
    <property type="project" value="UniProtKB-KW"/>
</dbReference>
<evidence type="ECO:0000259" key="6">
    <source>
        <dbReference type="PROSITE" id="PS50011"/>
    </source>
</evidence>
<dbReference type="Proteomes" id="UP000063063">
    <property type="component" value="Chromosome 20"/>
</dbReference>
<protein>
    <submittedName>
        <fullName evidence="7">Kinase-like protein</fullName>
    </submittedName>
</protein>
<dbReference type="eggNOG" id="KOG0032">
    <property type="taxonomic scope" value="Eukaryota"/>
</dbReference>
<feature type="region of interest" description="Disordered" evidence="5">
    <location>
        <begin position="373"/>
        <end position="396"/>
    </location>
</feature>
<dbReference type="GO" id="GO:0005524">
    <property type="term" value="F:ATP binding"/>
    <property type="evidence" value="ECO:0007669"/>
    <property type="project" value="UniProtKB-UniRule"/>
</dbReference>
<evidence type="ECO:0000256" key="5">
    <source>
        <dbReference type="SAM" id="MobiDB-lite"/>
    </source>
</evidence>
<dbReference type="InterPro" id="IPR008271">
    <property type="entry name" value="Ser/Thr_kinase_AS"/>
</dbReference>
<evidence type="ECO:0000256" key="4">
    <source>
        <dbReference type="RuleBase" id="RU000304"/>
    </source>
</evidence>
<keyword evidence="1 3" id="KW-0547">Nucleotide-binding</keyword>
<sequence>MSEALPERNSGSAAHDGAHVRNAPKVISEEEVHRRNVLFSSVMRSACIAMRVGDDPEYMWTPQELGAGAFGVVTLSYRHEGGGAWRRMAVKRISLRKETRLSAVIEMVRCAGREVALCRRAGASPHVVPMYKPWFDCRAGAIALPMDAGDCNLEQYAVHCGFQYPPLVLLSLCVQCARAVAHVHRCGVVHRDVKPDNFVVNAAGTVAGADDGNSSDGDYSDARPPHVRILDFGLACGVEEVGPELRRCVGTPHYMAPETFPHNCDCDVPAARDVWSLGVTLFRLSTGVFPVFEVGKTWQKPPFTKLHDGRLWLPSKNLFNEPLSAESLAVLSVAVSMLVPNPWHRLNAEGALLQLQTLQEAFSRQVQLLRPSIDCTPAPPRNSPLNEKDSDQTPCM</sequence>
<dbReference type="KEGG" id="lpan:LPMP_205520"/>
<dbReference type="OrthoDB" id="4062651at2759"/>
<reference evidence="7 8" key="1">
    <citation type="journal article" date="2015" name="Sci. Rep.">
        <title>The genome of Leishmania panamensis: insights into genomics of the L. (Viannia) subgenus.</title>
        <authorList>
            <person name="Llanes A."/>
            <person name="Restrepo C.M."/>
            <person name="Vecchio G.D."/>
            <person name="Anguizola F.J."/>
            <person name="Lleonart R."/>
        </authorList>
    </citation>
    <scope>NUCLEOTIDE SEQUENCE [LARGE SCALE GENOMIC DNA]</scope>
    <source>
        <strain evidence="7 8">MHOM/PA/94/PSC-1</strain>
    </source>
</reference>
<dbReference type="VEuPathDB" id="TriTrypDB:LPAL13_200062100"/>
<dbReference type="VEuPathDB" id="TriTrypDB:LPMP_205520"/>
<dbReference type="Gene3D" id="1.10.510.10">
    <property type="entry name" value="Transferase(Phosphotransferase) domain 1"/>
    <property type="match status" value="1"/>
</dbReference>
<dbReference type="Gene3D" id="3.30.200.20">
    <property type="entry name" value="Phosphorylase Kinase, domain 1"/>
    <property type="match status" value="1"/>
</dbReference>
<evidence type="ECO:0000313" key="8">
    <source>
        <dbReference type="Proteomes" id="UP000063063"/>
    </source>
</evidence>
<dbReference type="SUPFAM" id="SSF56112">
    <property type="entry name" value="Protein kinase-like (PK-like)"/>
    <property type="match status" value="1"/>
</dbReference>
<feature type="compositionally biased region" description="Basic and acidic residues" evidence="5">
    <location>
        <begin position="386"/>
        <end position="396"/>
    </location>
</feature>
<dbReference type="PROSITE" id="PS00107">
    <property type="entry name" value="PROTEIN_KINASE_ATP"/>
    <property type="match status" value="1"/>
</dbReference>
<feature type="domain" description="Protein kinase" evidence="6">
    <location>
        <begin position="59"/>
        <end position="362"/>
    </location>
</feature>
<name>A0A088RPZ5_LEIPA</name>
<comment type="similarity">
    <text evidence="4">Belongs to the protein kinase superfamily.</text>
</comment>
<evidence type="ECO:0000256" key="1">
    <source>
        <dbReference type="ARBA" id="ARBA00022741"/>
    </source>
</evidence>
<dbReference type="EMBL" id="CP009389">
    <property type="protein sequence ID" value="AIN98043.1"/>
    <property type="molecule type" value="Genomic_DNA"/>
</dbReference>
<dbReference type="AlphaFoldDB" id="A0A088RPZ5"/>
<dbReference type="PANTHER" id="PTHR44167:SF24">
    <property type="entry name" value="SERINE_THREONINE-PROTEIN KINASE CHK2"/>
    <property type="match status" value="1"/>
</dbReference>
<dbReference type="GO" id="GO:0005634">
    <property type="term" value="C:nucleus"/>
    <property type="evidence" value="ECO:0007669"/>
    <property type="project" value="TreeGrafter"/>
</dbReference>
<dbReference type="GO" id="GO:0044773">
    <property type="term" value="P:mitotic DNA damage checkpoint signaling"/>
    <property type="evidence" value="ECO:0007669"/>
    <property type="project" value="TreeGrafter"/>
</dbReference>
<accession>A0A088RPZ5</accession>
<dbReference type="SMART" id="SM00220">
    <property type="entry name" value="S_TKc"/>
    <property type="match status" value="1"/>
</dbReference>
<keyword evidence="8" id="KW-1185">Reference proteome</keyword>
<evidence type="ECO:0000313" key="7">
    <source>
        <dbReference type="EMBL" id="AIN98043.1"/>
    </source>
</evidence>
<dbReference type="PROSITE" id="PS00108">
    <property type="entry name" value="PROTEIN_KINASE_ST"/>
    <property type="match status" value="1"/>
</dbReference>
<dbReference type="Pfam" id="PF00069">
    <property type="entry name" value="Pkinase"/>
    <property type="match status" value="1"/>
</dbReference>
<evidence type="ECO:0000256" key="2">
    <source>
        <dbReference type="ARBA" id="ARBA00022840"/>
    </source>
</evidence>
<dbReference type="PANTHER" id="PTHR44167">
    <property type="entry name" value="OVARIAN-SPECIFIC SERINE/THREONINE-PROTEIN KINASE LOK-RELATED"/>
    <property type="match status" value="1"/>
</dbReference>
<dbReference type="InterPro" id="IPR000719">
    <property type="entry name" value="Prot_kinase_dom"/>
</dbReference>
<keyword evidence="4" id="KW-0723">Serine/threonine-protein kinase</keyword>
<dbReference type="InterPro" id="IPR011009">
    <property type="entry name" value="Kinase-like_dom_sf"/>
</dbReference>
<dbReference type="InterPro" id="IPR017441">
    <property type="entry name" value="Protein_kinase_ATP_BS"/>
</dbReference>
<dbReference type="GeneID" id="22574764"/>
<keyword evidence="4" id="KW-0808">Transferase</keyword>
<feature type="binding site" evidence="3">
    <location>
        <position position="91"/>
    </location>
    <ligand>
        <name>ATP</name>
        <dbReference type="ChEBI" id="CHEBI:30616"/>
    </ligand>
</feature>